<evidence type="ECO:0000313" key="1">
    <source>
        <dbReference type="EMBL" id="KAJ2805435.1"/>
    </source>
</evidence>
<dbReference type="Proteomes" id="UP001140087">
    <property type="component" value="Unassembled WGS sequence"/>
</dbReference>
<accession>A0ACC1LDI7</accession>
<comment type="caution">
    <text evidence="1">The sequence shown here is derived from an EMBL/GenBank/DDBJ whole genome shotgun (WGS) entry which is preliminary data.</text>
</comment>
<name>A0ACC1LDI7_9FUNG</name>
<gene>
    <name evidence="1" type="primary">sgf73</name>
    <name evidence="1" type="ORF">H4R21_001258</name>
</gene>
<organism evidence="1 2">
    <name type="scientific">Coemansia helicoidea</name>
    <dbReference type="NCBI Taxonomy" id="1286919"/>
    <lineage>
        <taxon>Eukaryota</taxon>
        <taxon>Fungi</taxon>
        <taxon>Fungi incertae sedis</taxon>
        <taxon>Zoopagomycota</taxon>
        <taxon>Kickxellomycotina</taxon>
        <taxon>Kickxellomycetes</taxon>
        <taxon>Kickxellales</taxon>
        <taxon>Kickxellaceae</taxon>
        <taxon>Coemansia</taxon>
    </lineage>
</organism>
<keyword evidence="2" id="KW-1185">Reference proteome</keyword>
<reference evidence="1" key="1">
    <citation type="submission" date="2022-07" db="EMBL/GenBank/DDBJ databases">
        <title>Phylogenomic reconstructions and comparative analyses of Kickxellomycotina fungi.</title>
        <authorList>
            <person name="Reynolds N.K."/>
            <person name="Stajich J.E."/>
            <person name="Barry K."/>
            <person name="Grigoriev I.V."/>
            <person name="Crous P."/>
            <person name="Smith M.E."/>
        </authorList>
    </citation>
    <scope>NUCLEOTIDE SEQUENCE</scope>
    <source>
        <strain evidence="1">BCRC 34780</strain>
    </source>
</reference>
<evidence type="ECO:0000313" key="2">
    <source>
        <dbReference type="Proteomes" id="UP001140087"/>
    </source>
</evidence>
<sequence>MSGGNRATVLRRGHAAGGGGSGGHAAGNGNGGSGSVGSSYVDSLTDDQLRTLRRRIETIRSLEQEIDVLKEDRVWAALQSLGVDASASAGALSGFKRPGDWAQVEPEAVEQFGRAPRLTWDMLKKAVAEEEKYQSKKNWSSTKGRGHRKAPVARRLDAEALKKLGVFPTQQFLALAQCDTCGRQVNAHFLKDHQEQHCLVPAARRGAAAAAAATAVAAAVAKDERPEVRKDAKHAGVGAKRAAADLDDPEGAPEAKAVKMTKKEQARLDREQRDRERLERKEQQRVAKERKTREREEKRERELAKAKQPLDLDKQCGVVAEPGAAPCTRSLTCKTHSMAMKRAVRGRSNMFDALLQAHLAKSRSAAAARTAASRDAAAKSSSAAAAVRNATAIALGSGDGALDESFFEESDHDCGSDSEAEMVIDAVRCSRGQPMAVRPALQPRRRHHYLRVRDLFYDALRPSLGLDPAVDALASS</sequence>
<dbReference type="EMBL" id="JANBUN010000245">
    <property type="protein sequence ID" value="KAJ2805435.1"/>
    <property type="molecule type" value="Genomic_DNA"/>
</dbReference>
<proteinExistence type="predicted"/>
<protein>
    <submittedName>
        <fullName evidence="1">SAGA complex subunit Sgf73</fullName>
    </submittedName>
</protein>